<feature type="transmembrane region" description="Helical" evidence="5">
    <location>
        <begin position="69"/>
        <end position="89"/>
    </location>
</feature>
<dbReference type="RefSeq" id="WP_114367252.1">
    <property type="nucleotide sequence ID" value="NZ_QPEX01000010.1"/>
</dbReference>
<evidence type="ECO:0000256" key="4">
    <source>
        <dbReference type="ARBA" id="ARBA00023136"/>
    </source>
</evidence>
<reference evidence="6 7" key="1">
    <citation type="submission" date="2018-07" db="EMBL/GenBank/DDBJ databases">
        <title>Comparative genomes isolates from brazilian mangrove.</title>
        <authorList>
            <person name="De Araujo J.E."/>
            <person name="Taketani R.G."/>
            <person name="Silva M.C.P."/>
            <person name="Lourenco M.V."/>
            <person name="Oliveira V.M."/>
            <person name="Andreote F.D."/>
        </authorList>
    </citation>
    <scope>NUCLEOTIDE SEQUENCE [LARGE SCALE GENOMIC DNA]</scope>
    <source>
        <strain evidence="6 7">HEX PRIS-MGV</strain>
    </source>
</reference>
<dbReference type="GO" id="GO:0015035">
    <property type="term" value="F:protein-disulfide reductase activity"/>
    <property type="evidence" value="ECO:0007669"/>
    <property type="project" value="InterPro"/>
</dbReference>
<dbReference type="GO" id="GO:0006457">
    <property type="term" value="P:protein folding"/>
    <property type="evidence" value="ECO:0007669"/>
    <property type="project" value="InterPro"/>
</dbReference>
<evidence type="ECO:0000256" key="3">
    <source>
        <dbReference type="ARBA" id="ARBA00022989"/>
    </source>
</evidence>
<dbReference type="InterPro" id="IPR003752">
    <property type="entry name" value="DiS_bond_form_DsbB/BdbC"/>
</dbReference>
<evidence type="ECO:0000313" key="6">
    <source>
        <dbReference type="EMBL" id="RCS54186.1"/>
    </source>
</evidence>
<dbReference type="OrthoDB" id="3711263at2"/>
<evidence type="ECO:0000256" key="5">
    <source>
        <dbReference type="SAM" id="Phobius"/>
    </source>
</evidence>
<proteinExistence type="predicted"/>
<feature type="transmembrane region" description="Helical" evidence="5">
    <location>
        <begin position="12"/>
        <end position="30"/>
    </location>
</feature>
<feature type="transmembrane region" description="Helical" evidence="5">
    <location>
        <begin position="151"/>
        <end position="171"/>
    </location>
</feature>
<gene>
    <name evidence="6" type="ORF">DTL42_03285</name>
</gene>
<feature type="transmembrane region" description="Helical" evidence="5">
    <location>
        <begin position="42"/>
        <end position="62"/>
    </location>
</feature>
<dbReference type="AlphaFoldDB" id="A0A368KV57"/>
<comment type="subcellular location">
    <subcellularLocation>
        <location evidence="1">Membrane</location>
        <topology evidence="1">Multi-pass membrane protein</topology>
    </subcellularLocation>
</comment>
<keyword evidence="2 5" id="KW-0812">Transmembrane</keyword>
<comment type="caution">
    <text evidence="6">The sequence shown here is derived from an EMBL/GenBank/DDBJ whole genome shotgun (WGS) entry which is preliminary data.</text>
</comment>
<accession>A0A368KV57</accession>
<keyword evidence="3 5" id="KW-1133">Transmembrane helix</keyword>
<dbReference type="SUPFAM" id="SSF158442">
    <property type="entry name" value="DsbB-like"/>
    <property type="match status" value="1"/>
</dbReference>
<evidence type="ECO:0000313" key="7">
    <source>
        <dbReference type="Proteomes" id="UP000253562"/>
    </source>
</evidence>
<dbReference type="EMBL" id="QPEX01000010">
    <property type="protein sequence ID" value="RCS54186.1"/>
    <property type="molecule type" value="Genomic_DNA"/>
</dbReference>
<sequence length="173" mass="18864">MANDQRLYDINSACMLVVVSVLLGAFYFQFGLHEDPCPLCLLQRMGMIGVILGLAMNTQFGFHRLHFAAVNLAALVGAMFSIRQVLLHICPVAGEPSGYGDAFFGMHLYSWGVLVFAASILGSSILLTLVNEKPPESTRKQSMFEQIVFHLAALVCFANVVSTFALCSFGPCH</sequence>
<name>A0A368KV57_9BACT</name>
<keyword evidence="4 5" id="KW-0472">Membrane</keyword>
<dbReference type="InterPro" id="IPR023380">
    <property type="entry name" value="DsbB-like_sf"/>
</dbReference>
<protein>
    <submittedName>
        <fullName evidence="6">Disulfide bond formation protein B</fullName>
    </submittedName>
</protein>
<evidence type="ECO:0000256" key="2">
    <source>
        <dbReference type="ARBA" id="ARBA00022692"/>
    </source>
</evidence>
<dbReference type="Proteomes" id="UP000253562">
    <property type="component" value="Unassembled WGS sequence"/>
</dbReference>
<dbReference type="Pfam" id="PF02600">
    <property type="entry name" value="DsbB"/>
    <property type="match status" value="1"/>
</dbReference>
<dbReference type="GO" id="GO:0016020">
    <property type="term" value="C:membrane"/>
    <property type="evidence" value="ECO:0007669"/>
    <property type="project" value="UniProtKB-SubCell"/>
</dbReference>
<feature type="transmembrane region" description="Helical" evidence="5">
    <location>
        <begin position="109"/>
        <end position="130"/>
    </location>
</feature>
<evidence type="ECO:0000256" key="1">
    <source>
        <dbReference type="ARBA" id="ARBA00004141"/>
    </source>
</evidence>
<organism evidence="6 7">
    <name type="scientific">Bremerella cremea</name>
    <dbReference type="NCBI Taxonomy" id="1031537"/>
    <lineage>
        <taxon>Bacteria</taxon>
        <taxon>Pseudomonadati</taxon>
        <taxon>Planctomycetota</taxon>
        <taxon>Planctomycetia</taxon>
        <taxon>Pirellulales</taxon>
        <taxon>Pirellulaceae</taxon>
        <taxon>Bremerella</taxon>
    </lineage>
</organism>
<dbReference type="Gene3D" id="1.20.1550.10">
    <property type="entry name" value="DsbB-like"/>
    <property type="match status" value="1"/>
</dbReference>